<sequence>MEVIEKSITCNGYFARIMKEDEDDEHAGEQVQYIEKHVEFTDEIHNNEETTKDHQHQQKLHRRDTPHHLKNKRIINKNNDAVSFDKILSHSSTKSSLTSPGKDICLQKENQVNFFHQSFVRLTS</sequence>
<name>A0A8S3EXZ0_9BILA</name>
<dbReference type="Proteomes" id="UP000681967">
    <property type="component" value="Unassembled WGS sequence"/>
</dbReference>
<evidence type="ECO:0000313" key="3">
    <source>
        <dbReference type="Proteomes" id="UP000681967"/>
    </source>
</evidence>
<organism evidence="2 3">
    <name type="scientific">Rotaria magnacalcarata</name>
    <dbReference type="NCBI Taxonomy" id="392030"/>
    <lineage>
        <taxon>Eukaryota</taxon>
        <taxon>Metazoa</taxon>
        <taxon>Spiralia</taxon>
        <taxon>Gnathifera</taxon>
        <taxon>Rotifera</taxon>
        <taxon>Eurotatoria</taxon>
        <taxon>Bdelloidea</taxon>
        <taxon>Philodinida</taxon>
        <taxon>Philodinidae</taxon>
        <taxon>Rotaria</taxon>
    </lineage>
</organism>
<evidence type="ECO:0000256" key="1">
    <source>
        <dbReference type="SAM" id="MobiDB-lite"/>
    </source>
</evidence>
<accession>A0A8S3EXZ0</accession>
<dbReference type="EMBL" id="CAJOBH010236167">
    <property type="protein sequence ID" value="CAF5091364.1"/>
    <property type="molecule type" value="Genomic_DNA"/>
</dbReference>
<protein>
    <submittedName>
        <fullName evidence="2">Uncharacterized protein</fullName>
    </submittedName>
</protein>
<evidence type="ECO:0000313" key="2">
    <source>
        <dbReference type="EMBL" id="CAF5091364.1"/>
    </source>
</evidence>
<gene>
    <name evidence="2" type="ORF">BYL167_LOCUS63207</name>
</gene>
<reference evidence="2" key="1">
    <citation type="submission" date="2021-02" db="EMBL/GenBank/DDBJ databases">
        <authorList>
            <person name="Nowell W R."/>
        </authorList>
    </citation>
    <scope>NUCLEOTIDE SEQUENCE</scope>
</reference>
<dbReference type="AlphaFoldDB" id="A0A8S3EXZ0"/>
<feature type="compositionally biased region" description="Basic residues" evidence="1">
    <location>
        <begin position="57"/>
        <end position="68"/>
    </location>
</feature>
<comment type="caution">
    <text evidence="2">The sequence shown here is derived from an EMBL/GenBank/DDBJ whole genome shotgun (WGS) entry which is preliminary data.</text>
</comment>
<feature type="region of interest" description="Disordered" evidence="1">
    <location>
        <begin position="49"/>
        <end position="68"/>
    </location>
</feature>
<proteinExistence type="predicted"/>